<dbReference type="InterPro" id="IPR014942">
    <property type="entry name" value="AbiEii"/>
</dbReference>
<dbReference type="EMBL" id="PFUO01000111">
    <property type="protein sequence ID" value="PJB16185.1"/>
    <property type="molecule type" value="Genomic_DNA"/>
</dbReference>
<dbReference type="AlphaFoldDB" id="A0A2M8AF95"/>
<organism evidence="1 2">
    <name type="scientific">Candidatus Falkowbacteria bacterium CG_4_9_14_3_um_filter_38_19</name>
    <dbReference type="NCBI Taxonomy" id="1974559"/>
    <lineage>
        <taxon>Bacteria</taxon>
        <taxon>Candidatus Falkowiibacteriota</taxon>
    </lineage>
</organism>
<comment type="caution">
    <text evidence="1">The sequence shown here is derived from an EMBL/GenBank/DDBJ whole genome shotgun (WGS) entry which is preliminary data.</text>
</comment>
<protein>
    <recommendedName>
        <fullName evidence="3">Nucleotidyl transferase AbiEii/AbiGii toxin family protein</fullName>
    </recommendedName>
</protein>
<evidence type="ECO:0008006" key="3">
    <source>
        <dbReference type="Google" id="ProtNLM"/>
    </source>
</evidence>
<dbReference type="Proteomes" id="UP000230611">
    <property type="component" value="Unassembled WGS sequence"/>
</dbReference>
<evidence type="ECO:0000313" key="1">
    <source>
        <dbReference type="EMBL" id="PJB16185.1"/>
    </source>
</evidence>
<dbReference type="Gene3D" id="3.10.450.620">
    <property type="entry name" value="JHP933, nucleotidyltransferase-like core domain"/>
    <property type="match status" value="1"/>
</dbReference>
<sequence>MDETQLRDYIKIMGISRDQILREEAEMEILSALANDKLGAKLVFYGGTALRLAYNSPRFSEDIDLLRLKPVNFSDFKKFIKKIVNARARWRLVDIKDKRQTMFALIQIKDDKLKHAFSIKIEAHKPAGKIKLKTDLLLLKSPLAAAEPLLLVPAPEELKKLKIQAFSNRKKARDIFDLWYIAQVLREKFELPKKLPVYSEREFRNELQVFLPKKYYPVIKELYGKINGKNK</sequence>
<gene>
    <name evidence="1" type="ORF">CO116_02460</name>
</gene>
<evidence type="ECO:0000313" key="2">
    <source>
        <dbReference type="Proteomes" id="UP000230611"/>
    </source>
</evidence>
<reference evidence="2" key="1">
    <citation type="submission" date="2017-09" db="EMBL/GenBank/DDBJ databases">
        <title>Depth-based differentiation of microbial function through sediment-hosted aquifers and enrichment of novel symbionts in the deep terrestrial subsurface.</title>
        <authorList>
            <person name="Probst A.J."/>
            <person name="Ladd B."/>
            <person name="Jarett J.K."/>
            <person name="Geller-Mcgrath D.E."/>
            <person name="Sieber C.M.K."/>
            <person name="Emerson J.B."/>
            <person name="Anantharaman K."/>
            <person name="Thomas B.C."/>
            <person name="Malmstrom R."/>
            <person name="Stieglmeier M."/>
            <person name="Klingl A."/>
            <person name="Woyke T."/>
            <person name="Ryan C.M."/>
            <person name="Banfield J.F."/>
        </authorList>
    </citation>
    <scope>NUCLEOTIDE SEQUENCE [LARGE SCALE GENOMIC DNA]</scope>
</reference>
<accession>A0A2M8AF95</accession>
<dbReference type="Pfam" id="PF08843">
    <property type="entry name" value="AbiEii"/>
    <property type="match status" value="1"/>
</dbReference>
<name>A0A2M8AF95_9BACT</name>
<proteinExistence type="predicted"/>